<keyword evidence="10" id="KW-0902">Two-component regulatory system</keyword>
<dbReference type="InterPro" id="IPR036890">
    <property type="entry name" value="HATPase_C_sf"/>
</dbReference>
<keyword evidence="9 12" id="KW-1133">Transmembrane helix</keyword>
<evidence type="ECO:0000256" key="8">
    <source>
        <dbReference type="ARBA" id="ARBA00022840"/>
    </source>
</evidence>
<sequence>MRRFLDRFKFHGLFVKMFIIMVVSIIAVSILITWSTIRISERLFIETFSITNSKVISQINSGLESFNYSIITASSNILQNGTIKRFLTEGDSDSLTMFKAFYNMNLQMMQITSNLDAYEVSINVIGMNGRSYASNRSNWPISDNELKQHDMTAYTHQQPKRLLYHLDHGDEHREPTIVAAKALMDRATGNIYGSMYFAIRESEFRRFYASYTSIGNDVIVLNRSGVIVSSNQVNLIGQKANDLLAHAIELEEQALEYKDAYVMGKEQIVLSDYLSSYDLYLVNLIDKQLALGQLIDTKAIVLICIAIVTGALIIVFLISRRLTKSLTRLVKQIANISKYEFDHYVTVSGSYETRQLAQAFNSMLDELHDYVKELVQTQKRQRNAELAALQRQINPHFLYNTLASIKIMVQQSSKEKAAETINALISLLQNAIGNVNETISVEQELVNLKNYAFINQVRYGDRIKVSYFVAPDCMEAQVPKLIIQPFIENAFFHAFNIKPEGYIYVMISRESEALICEVADNGDGMRSEAGRKLPKSQSKRQLFTGIGVRNVHERLLLLYGEPYGVTITSEIGGGTRVRIKLPFIQTKEKTKF</sequence>
<dbReference type="RefSeq" id="WP_188531880.1">
    <property type="nucleotide sequence ID" value="NZ_BMGR01000009.1"/>
</dbReference>
<dbReference type="GO" id="GO:0005524">
    <property type="term" value="F:ATP binding"/>
    <property type="evidence" value="ECO:0007669"/>
    <property type="project" value="UniProtKB-KW"/>
</dbReference>
<organism evidence="14 15">
    <name type="scientific">Paenibacillus abyssi</name>
    <dbReference type="NCBI Taxonomy" id="1340531"/>
    <lineage>
        <taxon>Bacteria</taxon>
        <taxon>Bacillati</taxon>
        <taxon>Bacillota</taxon>
        <taxon>Bacilli</taxon>
        <taxon>Bacillales</taxon>
        <taxon>Paenibacillaceae</taxon>
        <taxon>Paenibacillus</taxon>
    </lineage>
</organism>
<keyword evidence="6" id="KW-0547">Nucleotide-binding</keyword>
<dbReference type="Gene3D" id="6.10.340.10">
    <property type="match status" value="1"/>
</dbReference>
<feature type="transmembrane region" description="Helical" evidence="12">
    <location>
        <begin position="12"/>
        <end position="34"/>
    </location>
</feature>
<evidence type="ECO:0000256" key="10">
    <source>
        <dbReference type="ARBA" id="ARBA00023012"/>
    </source>
</evidence>
<evidence type="ECO:0000256" key="3">
    <source>
        <dbReference type="ARBA" id="ARBA00022553"/>
    </source>
</evidence>
<keyword evidence="4" id="KW-0808">Transferase</keyword>
<comment type="caution">
    <text evidence="14">The sequence shown here is derived from an EMBL/GenBank/DDBJ whole genome shotgun (WGS) entry which is preliminary data.</text>
</comment>
<dbReference type="SMART" id="SM00304">
    <property type="entry name" value="HAMP"/>
    <property type="match status" value="1"/>
</dbReference>
<keyword evidence="8" id="KW-0067">ATP-binding</keyword>
<protein>
    <submittedName>
        <fullName evidence="14">Histidine kinase</fullName>
    </submittedName>
</protein>
<dbReference type="AlphaFoldDB" id="A0A917D775"/>
<feature type="transmembrane region" description="Helical" evidence="12">
    <location>
        <begin position="299"/>
        <end position="318"/>
    </location>
</feature>
<dbReference type="Pfam" id="PF06580">
    <property type="entry name" value="His_kinase"/>
    <property type="match status" value="1"/>
</dbReference>
<dbReference type="PROSITE" id="PS50885">
    <property type="entry name" value="HAMP"/>
    <property type="match status" value="1"/>
</dbReference>
<dbReference type="Pfam" id="PF00672">
    <property type="entry name" value="HAMP"/>
    <property type="match status" value="1"/>
</dbReference>
<comment type="subcellular location">
    <subcellularLocation>
        <location evidence="1">Cell membrane</location>
        <topology evidence="1">Multi-pass membrane protein</topology>
    </subcellularLocation>
</comment>
<evidence type="ECO:0000256" key="5">
    <source>
        <dbReference type="ARBA" id="ARBA00022692"/>
    </source>
</evidence>
<dbReference type="SUPFAM" id="SSF55874">
    <property type="entry name" value="ATPase domain of HSP90 chaperone/DNA topoisomerase II/histidine kinase"/>
    <property type="match status" value="1"/>
</dbReference>
<dbReference type="InterPro" id="IPR003660">
    <property type="entry name" value="HAMP_dom"/>
</dbReference>
<proteinExistence type="predicted"/>
<evidence type="ECO:0000313" key="14">
    <source>
        <dbReference type="EMBL" id="GGG11215.1"/>
    </source>
</evidence>
<evidence type="ECO:0000256" key="7">
    <source>
        <dbReference type="ARBA" id="ARBA00022777"/>
    </source>
</evidence>
<name>A0A917D775_9BACL</name>
<dbReference type="GO" id="GO:0005886">
    <property type="term" value="C:plasma membrane"/>
    <property type="evidence" value="ECO:0007669"/>
    <property type="project" value="UniProtKB-SubCell"/>
</dbReference>
<dbReference type="Pfam" id="PF02518">
    <property type="entry name" value="HATPase_c"/>
    <property type="match status" value="1"/>
</dbReference>
<dbReference type="GO" id="GO:0000155">
    <property type="term" value="F:phosphorelay sensor kinase activity"/>
    <property type="evidence" value="ECO:0007669"/>
    <property type="project" value="InterPro"/>
</dbReference>
<evidence type="ECO:0000256" key="2">
    <source>
        <dbReference type="ARBA" id="ARBA00022475"/>
    </source>
</evidence>
<dbReference type="InterPro" id="IPR010559">
    <property type="entry name" value="Sig_transdc_His_kin_internal"/>
</dbReference>
<accession>A0A917D775</accession>
<keyword evidence="2" id="KW-1003">Cell membrane</keyword>
<keyword evidence="11 12" id="KW-0472">Membrane</keyword>
<dbReference type="PANTHER" id="PTHR34220:SF11">
    <property type="entry name" value="SENSOR PROTEIN KINASE HPTS"/>
    <property type="match status" value="1"/>
</dbReference>
<evidence type="ECO:0000256" key="1">
    <source>
        <dbReference type="ARBA" id="ARBA00004651"/>
    </source>
</evidence>
<dbReference type="InterPro" id="IPR050640">
    <property type="entry name" value="Bact_2-comp_sensor_kinase"/>
</dbReference>
<keyword evidence="5 12" id="KW-0812">Transmembrane</keyword>
<feature type="domain" description="HAMP" evidence="13">
    <location>
        <begin position="320"/>
        <end position="372"/>
    </location>
</feature>
<dbReference type="EMBL" id="BMGR01000009">
    <property type="protein sequence ID" value="GGG11215.1"/>
    <property type="molecule type" value="Genomic_DNA"/>
</dbReference>
<dbReference type="SUPFAM" id="SSF158472">
    <property type="entry name" value="HAMP domain-like"/>
    <property type="match status" value="1"/>
</dbReference>
<dbReference type="Gene3D" id="3.30.565.10">
    <property type="entry name" value="Histidine kinase-like ATPase, C-terminal domain"/>
    <property type="match status" value="1"/>
</dbReference>
<evidence type="ECO:0000313" key="15">
    <source>
        <dbReference type="Proteomes" id="UP000644756"/>
    </source>
</evidence>
<dbReference type="PANTHER" id="PTHR34220">
    <property type="entry name" value="SENSOR HISTIDINE KINASE YPDA"/>
    <property type="match status" value="1"/>
</dbReference>
<reference evidence="14" key="1">
    <citation type="journal article" date="2014" name="Int. J. Syst. Evol. Microbiol.">
        <title>Complete genome sequence of Corynebacterium casei LMG S-19264T (=DSM 44701T), isolated from a smear-ripened cheese.</title>
        <authorList>
            <consortium name="US DOE Joint Genome Institute (JGI-PGF)"/>
            <person name="Walter F."/>
            <person name="Albersmeier A."/>
            <person name="Kalinowski J."/>
            <person name="Ruckert C."/>
        </authorList>
    </citation>
    <scope>NUCLEOTIDE SEQUENCE</scope>
    <source>
        <strain evidence="14">CGMCC 1.12987</strain>
    </source>
</reference>
<evidence type="ECO:0000256" key="11">
    <source>
        <dbReference type="ARBA" id="ARBA00023136"/>
    </source>
</evidence>
<evidence type="ECO:0000256" key="9">
    <source>
        <dbReference type="ARBA" id="ARBA00022989"/>
    </source>
</evidence>
<evidence type="ECO:0000259" key="13">
    <source>
        <dbReference type="PROSITE" id="PS50885"/>
    </source>
</evidence>
<keyword evidence="15" id="KW-1185">Reference proteome</keyword>
<keyword evidence="7 14" id="KW-0418">Kinase</keyword>
<reference evidence="14" key="2">
    <citation type="submission" date="2020-09" db="EMBL/GenBank/DDBJ databases">
        <authorList>
            <person name="Sun Q."/>
            <person name="Zhou Y."/>
        </authorList>
    </citation>
    <scope>NUCLEOTIDE SEQUENCE</scope>
    <source>
        <strain evidence="14">CGMCC 1.12987</strain>
    </source>
</reference>
<gene>
    <name evidence="14" type="ORF">GCM10010916_30080</name>
</gene>
<keyword evidence="3" id="KW-0597">Phosphoprotein</keyword>
<evidence type="ECO:0000256" key="6">
    <source>
        <dbReference type="ARBA" id="ARBA00022741"/>
    </source>
</evidence>
<evidence type="ECO:0000256" key="4">
    <source>
        <dbReference type="ARBA" id="ARBA00022679"/>
    </source>
</evidence>
<dbReference type="InterPro" id="IPR003594">
    <property type="entry name" value="HATPase_dom"/>
</dbReference>
<dbReference type="Proteomes" id="UP000644756">
    <property type="component" value="Unassembled WGS sequence"/>
</dbReference>
<dbReference type="CDD" id="cd06225">
    <property type="entry name" value="HAMP"/>
    <property type="match status" value="1"/>
</dbReference>
<evidence type="ECO:0000256" key="12">
    <source>
        <dbReference type="SAM" id="Phobius"/>
    </source>
</evidence>